<feature type="compositionally biased region" description="Basic and acidic residues" evidence="1">
    <location>
        <begin position="333"/>
        <end position="350"/>
    </location>
</feature>
<accession>A0A8K0QVF5</accession>
<feature type="signal peptide" evidence="3">
    <location>
        <begin position="1"/>
        <end position="19"/>
    </location>
</feature>
<evidence type="ECO:0000259" key="4">
    <source>
        <dbReference type="Pfam" id="PF20684"/>
    </source>
</evidence>
<keyword evidence="2" id="KW-0812">Transmembrane</keyword>
<dbReference type="EMBL" id="JAGMVJ010000023">
    <property type="protein sequence ID" value="KAH7072346.1"/>
    <property type="molecule type" value="Genomic_DNA"/>
</dbReference>
<evidence type="ECO:0000256" key="3">
    <source>
        <dbReference type="SAM" id="SignalP"/>
    </source>
</evidence>
<keyword evidence="2" id="KW-0472">Membrane</keyword>
<dbReference type="PANTHER" id="PTHR38794">
    <property type="entry name" value="INTEGRAL MEMBRANE PROTEIN"/>
    <property type="match status" value="1"/>
</dbReference>
<evidence type="ECO:0000256" key="2">
    <source>
        <dbReference type="SAM" id="Phobius"/>
    </source>
</evidence>
<proteinExistence type="predicted"/>
<dbReference type="PANTHER" id="PTHR38794:SF1">
    <property type="entry name" value="INTEGRAL MEMBRANE PROTEIN"/>
    <property type="match status" value="1"/>
</dbReference>
<feature type="transmembrane region" description="Helical" evidence="2">
    <location>
        <begin position="125"/>
        <end position="148"/>
    </location>
</feature>
<feature type="transmembrane region" description="Helical" evidence="2">
    <location>
        <begin position="155"/>
        <end position="178"/>
    </location>
</feature>
<dbReference type="AlphaFoldDB" id="A0A8K0QVF5"/>
<comment type="caution">
    <text evidence="5">The sequence shown here is derived from an EMBL/GenBank/DDBJ whole genome shotgun (WGS) entry which is preliminary data.</text>
</comment>
<keyword evidence="3" id="KW-0732">Signal</keyword>
<protein>
    <recommendedName>
        <fullName evidence="4">Rhodopsin domain-containing protein</fullName>
    </recommendedName>
</protein>
<evidence type="ECO:0000313" key="6">
    <source>
        <dbReference type="Proteomes" id="UP000813461"/>
    </source>
</evidence>
<dbReference type="OrthoDB" id="3918601at2759"/>
<evidence type="ECO:0000313" key="5">
    <source>
        <dbReference type="EMBL" id="KAH7072346.1"/>
    </source>
</evidence>
<dbReference type="InterPro" id="IPR049326">
    <property type="entry name" value="Rhodopsin_dom_fungi"/>
</dbReference>
<feature type="transmembrane region" description="Helical" evidence="2">
    <location>
        <begin position="198"/>
        <end position="222"/>
    </location>
</feature>
<keyword evidence="6" id="KW-1185">Reference proteome</keyword>
<feature type="region of interest" description="Disordered" evidence="1">
    <location>
        <begin position="312"/>
        <end position="352"/>
    </location>
</feature>
<dbReference type="Pfam" id="PF20684">
    <property type="entry name" value="Fung_rhodopsin"/>
    <property type="match status" value="1"/>
</dbReference>
<organism evidence="5 6">
    <name type="scientific">Paraphoma chrysanthemicola</name>
    <dbReference type="NCBI Taxonomy" id="798071"/>
    <lineage>
        <taxon>Eukaryota</taxon>
        <taxon>Fungi</taxon>
        <taxon>Dikarya</taxon>
        <taxon>Ascomycota</taxon>
        <taxon>Pezizomycotina</taxon>
        <taxon>Dothideomycetes</taxon>
        <taxon>Pleosporomycetidae</taxon>
        <taxon>Pleosporales</taxon>
        <taxon>Pleosporineae</taxon>
        <taxon>Phaeosphaeriaceae</taxon>
        <taxon>Paraphoma</taxon>
    </lineage>
</organism>
<feature type="chain" id="PRO_5035443350" description="Rhodopsin domain-containing protein" evidence="3">
    <location>
        <begin position="20"/>
        <end position="436"/>
    </location>
</feature>
<evidence type="ECO:0000256" key="1">
    <source>
        <dbReference type="SAM" id="MobiDB-lite"/>
    </source>
</evidence>
<dbReference type="Proteomes" id="UP000813461">
    <property type="component" value="Unassembled WGS sequence"/>
</dbReference>
<gene>
    <name evidence="5" type="ORF">FB567DRAFT_564256</name>
</gene>
<keyword evidence="2" id="KW-1133">Transmembrane helix</keyword>
<feature type="compositionally biased region" description="Polar residues" evidence="1">
    <location>
        <begin position="322"/>
        <end position="332"/>
    </location>
</feature>
<name>A0A8K0QVF5_9PLEO</name>
<sequence length="436" mass="47767">MLFAAITTTLLTLAVSVIAIPTPSKFQARDVPNVHEVIRNPAPIDARIIVKAGIKPLLKTSDINISTRALPKVEKEIKDPSTITASIASGIAVTLQTANGLGRSLSTLTSGQAEAYQKAEYANKLLYIATLVCAKLSIISLLMMLTALNLHRHLGIGLTVTIALWGLVSVFVICFQCGSSEPWHFIERESQCLNLRSFWLSMGILNIMTDLALILFPVHVIVILQMSLGKKITILVFFVTRSLDIIASAIQLAYLDGFDSHDATRDLWKWTLTAQIVECISIITSCVPYLRPLLESLPSGLYGSDELRRRGTPSELGYGQSKCGSYQLSSSRSGEKRTQKQSQGHELHSEHRMRRFLPMLSHERTTHANSASGLPGGPRRPDGEMGVEIVALGRSEADDRKWDTDSTGSHSKILKTTVMSAKWEDAESEGLEICGS</sequence>
<feature type="domain" description="Rhodopsin" evidence="4">
    <location>
        <begin position="81"/>
        <end position="295"/>
    </location>
</feature>
<reference evidence="5" key="1">
    <citation type="journal article" date="2021" name="Nat. Commun.">
        <title>Genetic determinants of endophytism in the Arabidopsis root mycobiome.</title>
        <authorList>
            <person name="Mesny F."/>
            <person name="Miyauchi S."/>
            <person name="Thiergart T."/>
            <person name="Pickel B."/>
            <person name="Atanasova L."/>
            <person name="Karlsson M."/>
            <person name="Huettel B."/>
            <person name="Barry K.W."/>
            <person name="Haridas S."/>
            <person name="Chen C."/>
            <person name="Bauer D."/>
            <person name="Andreopoulos W."/>
            <person name="Pangilinan J."/>
            <person name="LaButti K."/>
            <person name="Riley R."/>
            <person name="Lipzen A."/>
            <person name="Clum A."/>
            <person name="Drula E."/>
            <person name="Henrissat B."/>
            <person name="Kohler A."/>
            <person name="Grigoriev I.V."/>
            <person name="Martin F.M."/>
            <person name="Hacquard S."/>
        </authorList>
    </citation>
    <scope>NUCLEOTIDE SEQUENCE</scope>
    <source>
        <strain evidence="5">MPI-SDFR-AT-0120</strain>
    </source>
</reference>